<keyword evidence="3" id="KW-1185">Reference proteome</keyword>
<accession>A0A7E5A0G2</accession>
<feature type="transmembrane region" description="Helical" evidence="2">
    <location>
        <begin position="144"/>
        <end position="166"/>
    </location>
</feature>
<keyword evidence="2" id="KW-1133">Transmembrane helix</keyword>
<dbReference type="Proteomes" id="UP000492821">
    <property type="component" value="Unassembled WGS sequence"/>
</dbReference>
<feature type="compositionally biased region" description="Polar residues" evidence="1">
    <location>
        <begin position="97"/>
        <end position="113"/>
    </location>
</feature>
<proteinExistence type="predicted"/>
<evidence type="ECO:0000313" key="4">
    <source>
        <dbReference type="WBParaSite" id="Pan_g723.t1"/>
    </source>
</evidence>
<evidence type="ECO:0000313" key="3">
    <source>
        <dbReference type="Proteomes" id="UP000492821"/>
    </source>
</evidence>
<feature type="region of interest" description="Disordered" evidence="1">
    <location>
        <begin position="97"/>
        <end position="118"/>
    </location>
</feature>
<dbReference type="AlphaFoldDB" id="A0A7E5A0G2"/>
<feature type="region of interest" description="Disordered" evidence="1">
    <location>
        <begin position="283"/>
        <end position="327"/>
    </location>
</feature>
<reference evidence="3" key="1">
    <citation type="journal article" date="2013" name="Genetics">
        <title>The draft genome and transcriptome of Panagrellus redivivus are shaped by the harsh demands of a free-living lifestyle.</title>
        <authorList>
            <person name="Srinivasan J."/>
            <person name="Dillman A.R."/>
            <person name="Macchietto M.G."/>
            <person name="Heikkinen L."/>
            <person name="Lakso M."/>
            <person name="Fracchia K.M."/>
            <person name="Antoshechkin I."/>
            <person name="Mortazavi A."/>
            <person name="Wong G."/>
            <person name="Sternberg P.W."/>
        </authorList>
    </citation>
    <scope>NUCLEOTIDE SEQUENCE [LARGE SCALE GENOMIC DNA]</scope>
    <source>
        <strain evidence="3">MT8872</strain>
    </source>
</reference>
<organism evidence="3 4">
    <name type="scientific">Panagrellus redivivus</name>
    <name type="common">Microworm</name>
    <dbReference type="NCBI Taxonomy" id="6233"/>
    <lineage>
        <taxon>Eukaryota</taxon>
        <taxon>Metazoa</taxon>
        <taxon>Ecdysozoa</taxon>
        <taxon>Nematoda</taxon>
        <taxon>Chromadorea</taxon>
        <taxon>Rhabditida</taxon>
        <taxon>Tylenchina</taxon>
        <taxon>Panagrolaimomorpha</taxon>
        <taxon>Panagrolaimoidea</taxon>
        <taxon>Panagrolaimidae</taxon>
        <taxon>Panagrellus</taxon>
    </lineage>
</organism>
<name>A0A7E5A0G2_PANRE</name>
<evidence type="ECO:0000256" key="1">
    <source>
        <dbReference type="SAM" id="MobiDB-lite"/>
    </source>
</evidence>
<keyword evidence="2" id="KW-0472">Membrane</keyword>
<dbReference type="WBParaSite" id="Pan_g723.t1">
    <property type="protein sequence ID" value="Pan_g723.t1"/>
    <property type="gene ID" value="Pan_g723"/>
</dbReference>
<evidence type="ECO:0000256" key="2">
    <source>
        <dbReference type="SAM" id="Phobius"/>
    </source>
</evidence>
<sequence length="327" mass="36481">MFLVLSQYRKPGYWKVALSNMKFIFTKATSKQYEFYVNYCRRVERKPLIRSRRYTRLVLSRSRQRPIYHVHSRVIDLSTPSSPKFSSIFTSVESRSDLLQPQPSPGTNSNQRHPPSEPCRVASASYAIRSMIFPFGTLGTTNTIVVRISLVMLLMSLCLLTGAYAFSSKRSSNSRHFADASIPSEAAAVFPDISTPSSGLHMPSFDVRLPSTSAAQPNLFEEYMSRGLYTCTSSYLDALGKLHALMAQVYEDYQNCQKLMKSTPKAFSKTDIDALDDMLADWEREDAANGGRPPSSQSQEILTSAEFVREQAPPAPAAATPKPVVST</sequence>
<keyword evidence="2" id="KW-0812">Transmembrane</keyword>
<feature type="compositionally biased region" description="Low complexity" evidence="1">
    <location>
        <begin position="317"/>
        <end position="327"/>
    </location>
</feature>
<protein>
    <submittedName>
        <fullName evidence="4">Transmembrane protein</fullName>
    </submittedName>
</protein>
<reference evidence="4" key="2">
    <citation type="submission" date="2020-10" db="UniProtKB">
        <authorList>
            <consortium name="WormBaseParasite"/>
        </authorList>
    </citation>
    <scope>IDENTIFICATION</scope>
</reference>